<keyword evidence="1" id="KW-0472">Membrane</keyword>
<reference evidence="3" key="1">
    <citation type="submission" date="2016-10" db="EMBL/GenBank/DDBJ databases">
        <authorList>
            <person name="Varghese N."/>
            <person name="Submissions S."/>
        </authorList>
    </citation>
    <scope>NUCLEOTIDE SEQUENCE [LARGE SCALE GENOMIC DNA]</scope>
    <source>
        <strain evidence="3">S9</strain>
    </source>
</reference>
<evidence type="ECO:0000313" key="3">
    <source>
        <dbReference type="Proteomes" id="UP000198571"/>
    </source>
</evidence>
<protein>
    <submittedName>
        <fullName evidence="2">Uncharacterized protein</fullName>
    </submittedName>
</protein>
<evidence type="ECO:0000256" key="1">
    <source>
        <dbReference type="SAM" id="Phobius"/>
    </source>
</evidence>
<keyword evidence="1" id="KW-0812">Transmembrane</keyword>
<name>A0A1H9X5C9_9BACI</name>
<organism evidence="2 3">
    <name type="scientific">Salipaludibacillus aurantiacus</name>
    <dbReference type="NCBI Taxonomy" id="1601833"/>
    <lineage>
        <taxon>Bacteria</taxon>
        <taxon>Bacillati</taxon>
        <taxon>Bacillota</taxon>
        <taxon>Bacilli</taxon>
        <taxon>Bacillales</taxon>
        <taxon>Bacillaceae</taxon>
    </lineage>
</organism>
<proteinExistence type="predicted"/>
<evidence type="ECO:0000313" key="2">
    <source>
        <dbReference type="EMBL" id="SES41279.1"/>
    </source>
</evidence>
<sequence length="37" mass="4164">MKDFSWGSPVSVACLGVFLFGLGYLLDVIWKYFLSFG</sequence>
<feature type="transmembrane region" description="Helical" evidence="1">
    <location>
        <begin position="6"/>
        <end position="26"/>
    </location>
</feature>
<dbReference type="EMBL" id="FOGT01000025">
    <property type="protein sequence ID" value="SES41279.1"/>
    <property type="molecule type" value="Genomic_DNA"/>
</dbReference>
<dbReference type="AlphaFoldDB" id="A0A1H9X5C9"/>
<dbReference type="Proteomes" id="UP000198571">
    <property type="component" value="Unassembled WGS sequence"/>
</dbReference>
<keyword evidence="1" id="KW-1133">Transmembrane helix</keyword>
<dbReference type="STRING" id="1601833.SAMN05518684_12517"/>
<accession>A0A1H9X5C9</accession>
<gene>
    <name evidence="2" type="ORF">SAMN05518684_12517</name>
</gene>
<keyword evidence="3" id="KW-1185">Reference proteome</keyword>